<dbReference type="GO" id="GO:0003676">
    <property type="term" value="F:nucleic acid binding"/>
    <property type="evidence" value="ECO:0007669"/>
    <property type="project" value="InterPro"/>
</dbReference>
<dbReference type="PANTHER" id="PTHR47723">
    <property type="entry name" value="OS05G0353850 PROTEIN"/>
    <property type="match status" value="1"/>
</dbReference>
<dbReference type="InterPro" id="IPR044730">
    <property type="entry name" value="RNase_H-like_dom_plant"/>
</dbReference>
<dbReference type="AlphaFoldDB" id="A0A7J6WR70"/>
<dbReference type="Gene3D" id="3.30.420.10">
    <property type="entry name" value="Ribonuclease H-like superfamily/Ribonuclease H"/>
    <property type="match status" value="1"/>
</dbReference>
<proteinExistence type="predicted"/>
<dbReference type="CDD" id="cd06222">
    <property type="entry name" value="RNase_H_like"/>
    <property type="match status" value="1"/>
</dbReference>
<dbReference type="PANTHER" id="PTHR47723:SF19">
    <property type="entry name" value="POLYNUCLEOTIDYL TRANSFERASE, RIBONUCLEASE H-LIKE SUPERFAMILY PROTEIN"/>
    <property type="match status" value="1"/>
</dbReference>
<comment type="caution">
    <text evidence="3">The sequence shown here is derived from an EMBL/GenBank/DDBJ whole genome shotgun (WGS) entry which is preliminary data.</text>
</comment>
<feature type="domain" description="RNase H type-1" evidence="2">
    <location>
        <begin position="296"/>
        <end position="374"/>
    </location>
</feature>
<gene>
    <name evidence="3" type="ORF">FRX31_010532</name>
</gene>
<sequence>MGKTSCKVAKPFSEGLYTDTNSTNIYDPNELGIELTSDYLTATPIQIGHTSPSLSLTQAADNLSMLNHLTITNTLTQPPEKPTSRRCVGRPIGAVDSKPRQSKGSKHKSVKIRSVHEIETISPTKKRKLTEIIGSPSSSNTQDLSLESCYKPIPPPIDTSKLGYPAAAPYIWELLQLPEIANFFLQQGVLNLALAPAMNLNNSIDSPTSALRLPFYNEIVDPLPICYDNIHRLTSTTLNTFNYTHNNNLHQASSVVAQLHGSQFINNNTLGIINPNFGLSLAASATYFEELGTRSRGVLGAIQWYLGKGFKRIELETDNTEAANYLRGVQTNLSWCSSSILDNVINLLCSFHIISFKHCNRDGNWAAHLLASHANLSSLDTISYTAAPAWLCSQFASDLLFCNVLTQETEETFADV</sequence>
<dbReference type="InterPro" id="IPR053151">
    <property type="entry name" value="RNase_H-like"/>
</dbReference>
<evidence type="ECO:0000313" key="3">
    <source>
        <dbReference type="EMBL" id="KAF5199881.1"/>
    </source>
</evidence>
<name>A0A7J6WR70_THATH</name>
<dbReference type="Pfam" id="PF13456">
    <property type="entry name" value="RVT_3"/>
    <property type="match status" value="1"/>
</dbReference>
<evidence type="ECO:0000256" key="1">
    <source>
        <dbReference type="SAM" id="MobiDB-lite"/>
    </source>
</evidence>
<organism evidence="3 4">
    <name type="scientific">Thalictrum thalictroides</name>
    <name type="common">Rue-anemone</name>
    <name type="synonym">Anemone thalictroides</name>
    <dbReference type="NCBI Taxonomy" id="46969"/>
    <lineage>
        <taxon>Eukaryota</taxon>
        <taxon>Viridiplantae</taxon>
        <taxon>Streptophyta</taxon>
        <taxon>Embryophyta</taxon>
        <taxon>Tracheophyta</taxon>
        <taxon>Spermatophyta</taxon>
        <taxon>Magnoliopsida</taxon>
        <taxon>Ranunculales</taxon>
        <taxon>Ranunculaceae</taxon>
        <taxon>Thalictroideae</taxon>
        <taxon>Thalictrum</taxon>
    </lineage>
</organism>
<dbReference type="InterPro" id="IPR036397">
    <property type="entry name" value="RNaseH_sf"/>
</dbReference>
<dbReference type="Proteomes" id="UP000554482">
    <property type="component" value="Unassembled WGS sequence"/>
</dbReference>
<accession>A0A7J6WR70</accession>
<feature type="region of interest" description="Disordered" evidence="1">
    <location>
        <begin position="77"/>
        <end position="109"/>
    </location>
</feature>
<dbReference type="InterPro" id="IPR002156">
    <property type="entry name" value="RNaseH_domain"/>
</dbReference>
<keyword evidence="4" id="KW-1185">Reference proteome</keyword>
<feature type="compositionally biased region" description="Basic residues" evidence="1">
    <location>
        <begin position="100"/>
        <end position="109"/>
    </location>
</feature>
<evidence type="ECO:0000313" key="4">
    <source>
        <dbReference type="Proteomes" id="UP000554482"/>
    </source>
</evidence>
<dbReference type="EMBL" id="JABWDY010011346">
    <property type="protein sequence ID" value="KAF5199881.1"/>
    <property type="molecule type" value="Genomic_DNA"/>
</dbReference>
<reference evidence="3 4" key="1">
    <citation type="submission" date="2020-06" db="EMBL/GenBank/DDBJ databases">
        <title>Transcriptomic and genomic resources for Thalictrum thalictroides and T. hernandezii: Facilitating candidate gene discovery in an emerging model plant lineage.</title>
        <authorList>
            <person name="Arias T."/>
            <person name="Riano-Pachon D.M."/>
            <person name="Di Stilio V.S."/>
        </authorList>
    </citation>
    <scope>NUCLEOTIDE SEQUENCE [LARGE SCALE GENOMIC DNA]</scope>
    <source>
        <strain evidence="4">cv. WT478/WT964</strain>
        <tissue evidence="3">Leaves</tissue>
    </source>
</reference>
<dbReference type="GO" id="GO:0004523">
    <property type="term" value="F:RNA-DNA hybrid ribonuclease activity"/>
    <property type="evidence" value="ECO:0007669"/>
    <property type="project" value="InterPro"/>
</dbReference>
<evidence type="ECO:0000259" key="2">
    <source>
        <dbReference type="Pfam" id="PF13456"/>
    </source>
</evidence>
<protein>
    <recommendedName>
        <fullName evidence="2">RNase H type-1 domain-containing protein</fullName>
    </recommendedName>
</protein>